<dbReference type="PROSITE" id="PS51352">
    <property type="entry name" value="THIOREDOXIN_2"/>
    <property type="match status" value="1"/>
</dbReference>
<dbReference type="InterPro" id="IPR036249">
    <property type="entry name" value="Thioredoxin-like_sf"/>
</dbReference>
<organism evidence="2 3">
    <name type="scientific">Mariniflexile ostreae</name>
    <dbReference type="NCBI Taxonomy" id="1520892"/>
    <lineage>
        <taxon>Bacteria</taxon>
        <taxon>Pseudomonadati</taxon>
        <taxon>Bacteroidota</taxon>
        <taxon>Flavobacteriia</taxon>
        <taxon>Flavobacteriales</taxon>
        <taxon>Flavobacteriaceae</taxon>
        <taxon>Mariniflexile</taxon>
    </lineage>
</organism>
<dbReference type="InterPro" id="IPR050553">
    <property type="entry name" value="Thioredoxin_ResA/DsbE_sf"/>
</dbReference>
<evidence type="ECO:0000313" key="2">
    <source>
        <dbReference type="EMBL" id="MFB9057010.1"/>
    </source>
</evidence>
<reference evidence="2 3" key="1">
    <citation type="submission" date="2024-09" db="EMBL/GenBank/DDBJ databases">
        <authorList>
            <person name="Sun Q."/>
            <person name="Mori K."/>
        </authorList>
    </citation>
    <scope>NUCLEOTIDE SEQUENCE [LARGE SCALE GENOMIC DNA]</scope>
    <source>
        <strain evidence="2 3">CECT 8622</strain>
    </source>
</reference>
<dbReference type="InterPro" id="IPR013766">
    <property type="entry name" value="Thioredoxin_domain"/>
</dbReference>
<dbReference type="CDD" id="cd02966">
    <property type="entry name" value="TlpA_like_family"/>
    <property type="match status" value="1"/>
</dbReference>
<dbReference type="PANTHER" id="PTHR42852:SF13">
    <property type="entry name" value="PROTEIN DIPZ"/>
    <property type="match status" value="1"/>
</dbReference>
<dbReference type="Gene3D" id="3.40.30.10">
    <property type="entry name" value="Glutaredoxin"/>
    <property type="match status" value="1"/>
</dbReference>
<accession>A0ABV5FC41</accession>
<dbReference type="SUPFAM" id="SSF52833">
    <property type="entry name" value="Thioredoxin-like"/>
    <property type="match status" value="1"/>
</dbReference>
<gene>
    <name evidence="2" type="ORF">ACFFU9_09685</name>
</gene>
<proteinExistence type="predicted"/>
<sequence length="181" mass="20938">MKYGISLLLGIGLLTCNHSRKPEQTFIGNPSVVVKENQIEHDVSLDVYDFGQLEKLWTTKDGNIYIINFWATWCAPCIKELPHFEKISELYSEKNVRVILVSLDLPHVYDSKLKPFMVAHQIKSKVIVLDDADMETWVPKVDKAWSGSIPATLIFNNEKRQFYEKIFTYEALDKALQQFLN</sequence>
<name>A0ABV5FC41_9FLAO</name>
<comment type="caution">
    <text evidence="2">The sequence shown here is derived from an EMBL/GenBank/DDBJ whole genome shotgun (WGS) entry which is preliminary data.</text>
</comment>
<keyword evidence="3" id="KW-1185">Reference proteome</keyword>
<dbReference type="Proteomes" id="UP001589585">
    <property type="component" value="Unassembled WGS sequence"/>
</dbReference>
<protein>
    <submittedName>
        <fullName evidence="2">TlpA family protein disulfide reductase</fullName>
    </submittedName>
</protein>
<evidence type="ECO:0000313" key="3">
    <source>
        <dbReference type="Proteomes" id="UP001589585"/>
    </source>
</evidence>
<dbReference type="Pfam" id="PF00578">
    <property type="entry name" value="AhpC-TSA"/>
    <property type="match status" value="1"/>
</dbReference>
<dbReference type="InterPro" id="IPR000866">
    <property type="entry name" value="AhpC/TSA"/>
</dbReference>
<feature type="domain" description="Thioredoxin" evidence="1">
    <location>
        <begin position="15"/>
        <end position="181"/>
    </location>
</feature>
<dbReference type="RefSeq" id="WP_379861230.1">
    <property type="nucleotide sequence ID" value="NZ_JBHMFC010000039.1"/>
</dbReference>
<dbReference type="EMBL" id="JBHMFC010000039">
    <property type="protein sequence ID" value="MFB9057010.1"/>
    <property type="molecule type" value="Genomic_DNA"/>
</dbReference>
<dbReference type="PANTHER" id="PTHR42852">
    <property type="entry name" value="THIOL:DISULFIDE INTERCHANGE PROTEIN DSBE"/>
    <property type="match status" value="1"/>
</dbReference>
<evidence type="ECO:0000259" key="1">
    <source>
        <dbReference type="PROSITE" id="PS51352"/>
    </source>
</evidence>